<dbReference type="Proteomes" id="UP001148786">
    <property type="component" value="Unassembled WGS sequence"/>
</dbReference>
<reference evidence="1" key="1">
    <citation type="submission" date="2022-07" db="EMBL/GenBank/DDBJ databases">
        <title>Genome Sequence of Agrocybe chaxingu.</title>
        <authorList>
            <person name="Buettner E."/>
        </authorList>
    </citation>
    <scope>NUCLEOTIDE SEQUENCE</scope>
    <source>
        <strain evidence="1">MP-N11</strain>
    </source>
</reference>
<evidence type="ECO:0000313" key="2">
    <source>
        <dbReference type="Proteomes" id="UP001148786"/>
    </source>
</evidence>
<dbReference type="OrthoDB" id="2823041at2759"/>
<sequence length="167" mass="19192">MYNSISVMDLPPHNGPRKTLADFPKPPLYTPKDHLGRKIELVMFGFPINQEYLLEFVNRYNLFPDTDEEDRISNGLIQLGVVAGRRLNTCFIALKDDGKYNSKSLDFAVVIASNRTRAHLNRMNTYPHFERLARFLGLPPDAATWVFPEERSSRAAQALKEERNKII</sequence>
<protein>
    <submittedName>
        <fullName evidence="1">Uncharacterized protein</fullName>
    </submittedName>
</protein>
<name>A0A9W8JUB5_9AGAR</name>
<evidence type="ECO:0000313" key="1">
    <source>
        <dbReference type="EMBL" id="KAJ3502384.1"/>
    </source>
</evidence>
<gene>
    <name evidence="1" type="ORF">NLJ89_g8910</name>
</gene>
<keyword evidence="2" id="KW-1185">Reference proteome</keyword>
<dbReference type="EMBL" id="JANKHO010001290">
    <property type="protein sequence ID" value="KAJ3502384.1"/>
    <property type="molecule type" value="Genomic_DNA"/>
</dbReference>
<organism evidence="1 2">
    <name type="scientific">Agrocybe chaxingu</name>
    <dbReference type="NCBI Taxonomy" id="84603"/>
    <lineage>
        <taxon>Eukaryota</taxon>
        <taxon>Fungi</taxon>
        <taxon>Dikarya</taxon>
        <taxon>Basidiomycota</taxon>
        <taxon>Agaricomycotina</taxon>
        <taxon>Agaricomycetes</taxon>
        <taxon>Agaricomycetidae</taxon>
        <taxon>Agaricales</taxon>
        <taxon>Agaricineae</taxon>
        <taxon>Strophariaceae</taxon>
        <taxon>Agrocybe</taxon>
    </lineage>
</organism>
<comment type="caution">
    <text evidence="1">The sequence shown here is derived from an EMBL/GenBank/DDBJ whole genome shotgun (WGS) entry which is preliminary data.</text>
</comment>
<accession>A0A9W8JUB5</accession>
<dbReference type="AlphaFoldDB" id="A0A9W8JUB5"/>
<proteinExistence type="predicted"/>